<feature type="domain" description="YCII-related" evidence="2">
    <location>
        <begin position="4"/>
        <end position="87"/>
    </location>
</feature>
<dbReference type="RefSeq" id="WP_343871905.1">
    <property type="nucleotide sequence ID" value="NZ_BAAAIX010000003.1"/>
</dbReference>
<dbReference type="InterPro" id="IPR011008">
    <property type="entry name" value="Dimeric_a/b-barrel"/>
</dbReference>
<reference evidence="4" key="1">
    <citation type="journal article" date="2019" name="Int. J. Syst. Evol. Microbiol.">
        <title>The Global Catalogue of Microorganisms (GCM) 10K type strain sequencing project: providing services to taxonomists for standard genome sequencing and annotation.</title>
        <authorList>
            <consortium name="The Broad Institute Genomics Platform"/>
            <consortium name="The Broad Institute Genome Sequencing Center for Infectious Disease"/>
            <person name="Wu L."/>
            <person name="Ma J."/>
        </authorList>
    </citation>
    <scope>NUCLEOTIDE SEQUENCE [LARGE SCALE GENOMIC DNA]</scope>
    <source>
        <strain evidence="4">CAIM 431</strain>
    </source>
</reference>
<dbReference type="InterPro" id="IPR005545">
    <property type="entry name" value="YCII"/>
</dbReference>
<name>A0ABW4RSQ9_9ACTN</name>
<protein>
    <submittedName>
        <fullName evidence="3">YciI family protein</fullName>
    </submittedName>
</protein>
<evidence type="ECO:0000313" key="4">
    <source>
        <dbReference type="Proteomes" id="UP001597326"/>
    </source>
</evidence>
<dbReference type="PANTHER" id="PTHR37828">
    <property type="entry name" value="GSR2449 PROTEIN"/>
    <property type="match status" value="1"/>
</dbReference>
<organism evidence="3 4">
    <name type="scientific">Luteococcus peritonei</name>
    <dbReference type="NCBI Taxonomy" id="88874"/>
    <lineage>
        <taxon>Bacteria</taxon>
        <taxon>Bacillati</taxon>
        <taxon>Actinomycetota</taxon>
        <taxon>Actinomycetes</taxon>
        <taxon>Propionibacteriales</taxon>
        <taxon>Propionibacteriaceae</taxon>
        <taxon>Luteococcus</taxon>
    </lineage>
</organism>
<dbReference type="Proteomes" id="UP001597326">
    <property type="component" value="Unassembled WGS sequence"/>
</dbReference>
<dbReference type="Pfam" id="PF03795">
    <property type="entry name" value="YCII"/>
    <property type="match status" value="1"/>
</dbReference>
<evidence type="ECO:0000313" key="3">
    <source>
        <dbReference type="EMBL" id="MFD1888824.1"/>
    </source>
</evidence>
<gene>
    <name evidence="3" type="ORF">ACFSCS_01315</name>
</gene>
<accession>A0ABW4RSQ9</accession>
<proteinExistence type="inferred from homology"/>
<dbReference type="Gene3D" id="3.30.70.1060">
    <property type="entry name" value="Dimeric alpha+beta barrel"/>
    <property type="match status" value="1"/>
</dbReference>
<dbReference type="EMBL" id="JBHUFZ010000003">
    <property type="protein sequence ID" value="MFD1888824.1"/>
    <property type="molecule type" value="Genomic_DNA"/>
</dbReference>
<comment type="caution">
    <text evidence="3">The sequence shown here is derived from an EMBL/GenBank/DDBJ whole genome shotgun (WGS) entry which is preliminary data.</text>
</comment>
<keyword evidence="4" id="KW-1185">Reference proteome</keyword>
<dbReference type="SUPFAM" id="SSF54909">
    <property type="entry name" value="Dimeric alpha+beta barrel"/>
    <property type="match status" value="1"/>
</dbReference>
<sequence length="97" mass="10463">MAYYAVIYTYADDAVAMDENRPAHRAYLSELAARDQLVASGPMLGTSPATALILLRAESEEQVRALLAGDPFQQLGLVARTDVAEWNPVIGVLAGRD</sequence>
<evidence type="ECO:0000259" key="2">
    <source>
        <dbReference type="Pfam" id="PF03795"/>
    </source>
</evidence>
<dbReference type="PANTHER" id="PTHR37828:SF1">
    <property type="entry name" value="YCII-RELATED DOMAIN-CONTAINING PROTEIN"/>
    <property type="match status" value="1"/>
</dbReference>
<comment type="similarity">
    <text evidence="1">Belongs to the YciI family.</text>
</comment>
<evidence type="ECO:0000256" key="1">
    <source>
        <dbReference type="ARBA" id="ARBA00007689"/>
    </source>
</evidence>